<comment type="caution">
    <text evidence="1">The sequence shown here is derived from an EMBL/GenBank/DDBJ whole genome shotgun (WGS) entry which is preliminary data.</text>
</comment>
<dbReference type="EMBL" id="JMIR01000028">
    <property type="protein sequence ID" value="KEO82094.1"/>
    <property type="molecule type" value="Genomic_DNA"/>
</dbReference>
<evidence type="ECO:0000313" key="2">
    <source>
        <dbReference type="Proteomes" id="UP000027931"/>
    </source>
</evidence>
<proteinExistence type="predicted"/>
<dbReference type="OrthoDB" id="9795386at2"/>
<organism evidence="1 2">
    <name type="scientific">Tumebacillus flagellatus</name>
    <dbReference type="NCBI Taxonomy" id="1157490"/>
    <lineage>
        <taxon>Bacteria</taxon>
        <taxon>Bacillati</taxon>
        <taxon>Bacillota</taxon>
        <taxon>Bacilli</taxon>
        <taxon>Bacillales</taxon>
        <taxon>Alicyclobacillaceae</taxon>
        <taxon>Tumebacillus</taxon>
    </lineage>
</organism>
<dbReference type="Proteomes" id="UP000027931">
    <property type="component" value="Unassembled WGS sequence"/>
</dbReference>
<evidence type="ECO:0000313" key="1">
    <source>
        <dbReference type="EMBL" id="KEO82094.1"/>
    </source>
</evidence>
<dbReference type="RefSeq" id="WP_038091393.1">
    <property type="nucleotide sequence ID" value="NZ_JMIR01000028.1"/>
</dbReference>
<accession>A0A074LLZ4</accession>
<name>A0A074LLZ4_9BACL</name>
<reference evidence="1 2" key="1">
    <citation type="journal article" date="2013" name="Int. J. Syst. Evol. Microbiol.">
        <title>Tumebacillus flagellatus sp. nov., an alpha-amylase/pullulanase-producing bacterium isolated from cassava wastewater.</title>
        <authorList>
            <person name="Wang Q."/>
            <person name="Xie N."/>
            <person name="Qin Y."/>
            <person name="Shen N."/>
            <person name="Zhu J."/>
            <person name="Mi H."/>
            <person name="Huang R."/>
        </authorList>
    </citation>
    <scope>NUCLEOTIDE SEQUENCE [LARGE SCALE GENOMIC DNA]</scope>
    <source>
        <strain evidence="1 2">GST4</strain>
    </source>
</reference>
<protein>
    <submittedName>
        <fullName evidence="1">Uncharacterized protein</fullName>
    </submittedName>
</protein>
<keyword evidence="2" id="KW-1185">Reference proteome</keyword>
<sequence>MTLWITFYDHVRYTKDDFMNRDRDFFGNGVVAATDFPLLLTTGLNFTIGAGTAWVDGYRISNDGEDVISLNVEAPESNSRWDIVQIGHDDNSKSAVLKVKKGVADGKLIEPGADPYFLKLFAIKVDPNTTKLTAENVVDRRNLVPLKVTGSQIAFDGAVRSTTLGQPNGVATLDGNAHIPVGQLPYGMDQSVSKADAPQFSGMTSTGDINVKKAIPYLNLDASRTNKSYIRWNANSTSDLGMDFNVDGTPVLGLTSDKKATFQGQIVSKVATGTAPFSITSTTPVSNLNADMVDGKHASDFVAATEKGAINGVAQLGSDGKVPTGQLPPLDYIPTSSAGAASGVATLDANKKIPVAQLPYGMDQSVLKADTPQFAGMTSTGNLTIKKGVGVLYFDASRANTSYVRWNASTTNDFGMDFNVDGVKVLSLTSDKKATVEGQIESKTPAGTAPLIVASNTVVANLNAELLEGLHASDFIKATDKGAFNGVATLDSSGNIPKSQLGNVQASAASANLLTTPMAWIR</sequence>
<dbReference type="AlphaFoldDB" id="A0A074LLZ4"/>
<dbReference type="STRING" id="1157490.EL26_17445"/>
<gene>
    <name evidence="1" type="ORF">EL26_17445</name>
</gene>